<evidence type="ECO:0000313" key="4">
    <source>
        <dbReference type="RefSeq" id="XP_026681578.1"/>
    </source>
</evidence>
<dbReference type="GO" id="GO:0003963">
    <property type="term" value="F:RNA-3'-phosphate cyclase activity"/>
    <property type="evidence" value="ECO:0007669"/>
    <property type="project" value="TreeGrafter"/>
</dbReference>
<dbReference type="GO" id="GO:0006396">
    <property type="term" value="P:RNA processing"/>
    <property type="evidence" value="ECO:0007669"/>
    <property type="project" value="InterPro"/>
</dbReference>
<dbReference type="STRING" id="121845.A0A3Q0J3N4"/>
<gene>
    <name evidence="4" type="primary">LOC103512250</name>
</gene>
<keyword evidence="3" id="KW-1185">Reference proteome</keyword>
<name>A0A3Q0J3N4_DIACI</name>
<dbReference type="Gene3D" id="3.65.10.20">
    <property type="entry name" value="RNA 3'-terminal phosphate cyclase domain"/>
    <property type="match status" value="1"/>
</dbReference>
<evidence type="ECO:0000313" key="3">
    <source>
        <dbReference type="Proteomes" id="UP000079169"/>
    </source>
</evidence>
<dbReference type="Pfam" id="PF01137">
    <property type="entry name" value="RTC"/>
    <property type="match status" value="1"/>
</dbReference>
<dbReference type="Gene3D" id="3.30.360.20">
    <property type="entry name" value="RNA 3'-terminal phosphate cyclase, insert domain"/>
    <property type="match status" value="1"/>
</dbReference>
<evidence type="ECO:0000259" key="2">
    <source>
        <dbReference type="Pfam" id="PF01137"/>
    </source>
</evidence>
<dbReference type="RefSeq" id="XP_026681578.1">
    <property type="nucleotide sequence ID" value="XM_026825777.1"/>
</dbReference>
<dbReference type="InterPro" id="IPR023797">
    <property type="entry name" value="RNA3'_phos_cyclase_dom"/>
</dbReference>
<dbReference type="GeneID" id="103512250"/>
<dbReference type="InterPro" id="IPR000228">
    <property type="entry name" value="RNA3'_term_phos_cyc"/>
</dbReference>
<protein>
    <recommendedName>
        <fullName evidence="1">RNA 3'-terminal phosphate cyclase</fullName>
    </recommendedName>
</protein>
<dbReference type="PANTHER" id="PTHR11096">
    <property type="entry name" value="RNA 3' TERMINAL PHOSPHATE CYCLASE"/>
    <property type="match status" value="1"/>
</dbReference>
<dbReference type="AlphaFoldDB" id="A0A3Q0J3N4"/>
<evidence type="ECO:0000256" key="1">
    <source>
        <dbReference type="ARBA" id="ARBA00021428"/>
    </source>
</evidence>
<dbReference type="PaxDb" id="121845-A0A3Q0J3N4"/>
<accession>A0A3Q0J3N4</accession>
<dbReference type="SUPFAM" id="SSF55205">
    <property type="entry name" value="EPT/RTPC-like"/>
    <property type="match status" value="1"/>
</dbReference>
<sequence length="291" mass="33053">MENITYICLAVYWMVMVDVLGTTIDSSRMISIDGSAYEGGGQLVRVAVVFSSILNKPVHIYNIRKYRKAPGLQAEHIAAVELAREMCKADVRHLVKDSQELTFSPRTNLTHDEYDGDTKGQGAVTLLMQVALPLAMFSSGITQFSLKGSTNSYDSPSLDFFINAWDPLTFKFFGTNMEIRDIRRGFYPKGRGHVYLEVYPVQYLRAMELTEFEDIVTAWGRALCTRETNFQHIQTMGDIAEEYLLANHREVYNKLDIIREQLKPYEAYGNGSAFYLFAETTSRAILTTGKR</sequence>
<dbReference type="Proteomes" id="UP000079169">
    <property type="component" value="Unplaced"/>
</dbReference>
<proteinExistence type="predicted"/>
<reference evidence="4" key="1">
    <citation type="submission" date="2025-08" db="UniProtKB">
        <authorList>
            <consortium name="RefSeq"/>
        </authorList>
    </citation>
    <scope>IDENTIFICATION</scope>
</reference>
<dbReference type="KEGG" id="dci:103512250"/>
<dbReference type="InterPro" id="IPR036553">
    <property type="entry name" value="RPTC_insert"/>
</dbReference>
<dbReference type="PANTHER" id="PTHR11096:SF0">
    <property type="entry name" value="RNA 3'-TERMINAL PHOSPHATE CYCLASE"/>
    <property type="match status" value="1"/>
</dbReference>
<dbReference type="InterPro" id="IPR013792">
    <property type="entry name" value="RNA3'P_cycl/enolpyr_Trfase_a/b"/>
</dbReference>
<feature type="domain" description="RNA 3'-terminal phosphate cyclase" evidence="2">
    <location>
        <begin position="38"/>
        <end position="234"/>
    </location>
</feature>
<dbReference type="GO" id="GO:0005634">
    <property type="term" value="C:nucleus"/>
    <property type="evidence" value="ECO:0007669"/>
    <property type="project" value="TreeGrafter"/>
</dbReference>
<organism evidence="3 4">
    <name type="scientific">Diaphorina citri</name>
    <name type="common">Asian citrus psyllid</name>
    <dbReference type="NCBI Taxonomy" id="121845"/>
    <lineage>
        <taxon>Eukaryota</taxon>
        <taxon>Metazoa</taxon>
        <taxon>Ecdysozoa</taxon>
        <taxon>Arthropoda</taxon>
        <taxon>Hexapoda</taxon>
        <taxon>Insecta</taxon>
        <taxon>Pterygota</taxon>
        <taxon>Neoptera</taxon>
        <taxon>Paraneoptera</taxon>
        <taxon>Hemiptera</taxon>
        <taxon>Sternorrhyncha</taxon>
        <taxon>Psylloidea</taxon>
        <taxon>Psyllidae</taxon>
        <taxon>Diaphorininae</taxon>
        <taxon>Diaphorina</taxon>
    </lineage>
</organism>
<dbReference type="InterPro" id="IPR037136">
    <property type="entry name" value="RNA3'_phos_cyclase_dom_sf"/>
</dbReference>